<feature type="non-terminal residue" evidence="2">
    <location>
        <position position="1"/>
    </location>
</feature>
<dbReference type="Gene3D" id="1.10.340.70">
    <property type="match status" value="1"/>
</dbReference>
<keyword evidence="3" id="KW-1185">Reference proteome</keyword>
<evidence type="ECO:0000259" key="1">
    <source>
        <dbReference type="Pfam" id="PF17921"/>
    </source>
</evidence>
<dbReference type="OrthoDB" id="10055784at2759"/>
<name>A0A164DIK2_9CRUS</name>
<feature type="non-terminal residue" evidence="2">
    <location>
        <position position="254"/>
    </location>
</feature>
<protein>
    <recommendedName>
        <fullName evidence="1">Integrase zinc-binding domain-containing protein</fullName>
    </recommendedName>
</protein>
<evidence type="ECO:0000313" key="2">
    <source>
        <dbReference type="EMBL" id="KZR95821.1"/>
    </source>
</evidence>
<dbReference type="STRING" id="35525.A0A164DIK2"/>
<proteinExistence type="predicted"/>
<comment type="caution">
    <text evidence="2">The sequence shown here is derived from an EMBL/GenBank/DDBJ whole genome shotgun (WGS) entry which is preliminary data.</text>
</comment>
<dbReference type="Proteomes" id="UP000076858">
    <property type="component" value="Unassembled WGS sequence"/>
</dbReference>
<gene>
    <name evidence="2" type="ORF">APZ42_010189</name>
</gene>
<dbReference type="Pfam" id="PF17921">
    <property type="entry name" value="Integrase_H2C2"/>
    <property type="match status" value="1"/>
</dbReference>
<dbReference type="InterPro" id="IPR036397">
    <property type="entry name" value="RNaseH_sf"/>
</dbReference>
<feature type="domain" description="Integrase zinc-binding" evidence="1">
    <location>
        <begin position="122"/>
        <end position="176"/>
    </location>
</feature>
<dbReference type="AlphaFoldDB" id="A0A164DIK2"/>
<dbReference type="PANTHER" id="PTHR47331">
    <property type="entry name" value="PHD-TYPE DOMAIN-CONTAINING PROTEIN"/>
    <property type="match status" value="1"/>
</dbReference>
<dbReference type="PANTHER" id="PTHR47331:SF1">
    <property type="entry name" value="GAG-LIKE PROTEIN"/>
    <property type="match status" value="1"/>
</dbReference>
<accession>A0A164DIK2</accession>
<dbReference type="Gene3D" id="3.30.420.10">
    <property type="entry name" value="Ribonuclease H-like superfamily/Ribonuclease H"/>
    <property type="match status" value="1"/>
</dbReference>
<reference evidence="2 3" key="1">
    <citation type="submission" date="2016-03" db="EMBL/GenBank/DDBJ databases">
        <title>EvidentialGene: Evidence-directed Construction of Genes on Genomes.</title>
        <authorList>
            <person name="Gilbert D.G."/>
            <person name="Choi J.-H."/>
            <person name="Mockaitis K."/>
            <person name="Colbourne J."/>
            <person name="Pfrender M."/>
        </authorList>
    </citation>
    <scope>NUCLEOTIDE SEQUENCE [LARGE SCALE GENOMIC DNA]</scope>
    <source>
        <strain evidence="2 3">Xinb3</strain>
        <tissue evidence="2">Complete organism</tissue>
    </source>
</reference>
<dbReference type="InterPro" id="IPR041588">
    <property type="entry name" value="Integrase_H2C2"/>
</dbReference>
<organism evidence="2 3">
    <name type="scientific">Daphnia magna</name>
    <dbReference type="NCBI Taxonomy" id="35525"/>
    <lineage>
        <taxon>Eukaryota</taxon>
        <taxon>Metazoa</taxon>
        <taxon>Ecdysozoa</taxon>
        <taxon>Arthropoda</taxon>
        <taxon>Crustacea</taxon>
        <taxon>Branchiopoda</taxon>
        <taxon>Diplostraca</taxon>
        <taxon>Cladocera</taxon>
        <taxon>Anomopoda</taxon>
        <taxon>Daphniidae</taxon>
        <taxon>Daphnia</taxon>
    </lineage>
</organism>
<sequence length="254" mass="27980">VVATEAGASSLPTPTICNIIESSTTLSALKRSVAGLNAAPGEELTPSLLRAGLDCCIKMAQKSAYASEINALAKGNQIGRDSPLRKLSPFLDPDGLLRVGGCLQHATMNEDAKHPVILPFHHKLTRLIIVNTHESRFHASTERTLYEVSATYWIVRGRRTVRQVVNSCLDCRKRHARPLAPEMAPLPACRVTPFQPPFSNVGVDYFGPLHVPVKRSTEKRYGVLFTCLVTRAVHLELANTQDTDSCLMAWRRFV</sequence>
<dbReference type="GO" id="GO:0003676">
    <property type="term" value="F:nucleic acid binding"/>
    <property type="evidence" value="ECO:0007669"/>
    <property type="project" value="InterPro"/>
</dbReference>
<dbReference type="EMBL" id="LRGB01027089">
    <property type="protein sequence ID" value="KZR95821.1"/>
    <property type="molecule type" value="Genomic_DNA"/>
</dbReference>
<evidence type="ECO:0000313" key="3">
    <source>
        <dbReference type="Proteomes" id="UP000076858"/>
    </source>
</evidence>